<dbReference type="Gene3D" id="3.40.50.720">
    <property type="entry name" value="NAD(P)-binding Rossmann-like Domain"/>
    <property type="match status" value="1"/>
</dbReference>
<dbReference type="InterPro" id="IPR057326">
    <property type="entry name" value="KR_dom"/>
</dbReference>
<dbReference type="PANTHER" id="PTHR43976">
    <property type="entry name" value="SHORT CHAIN DEHYDROGENASE"/>
    <property type="match status" value="1"/>
</dbReference>
<dbReference type="InterPro" id="IPR051911">
    <property type="entry name" value="SDR_oxidoreductase"/>
</dbReference>
<proteinExistence type="inferred from homology"/>
<sequence>MVTSSVSHARVWFITGSSRGLGRALAETVLEQDETVVLTARNPQQVEDLAARFPGRALAVQLDVTKPEEVREAVKQAITNFGRIDVLVNNAACEVAGVIEEVSDEAVRSQFETNFFGVLETLRVVLPHMRQQRSGHILNISSIACFMAKSGGGIYGSSKLALEGLSGSLANEVAPFGIKVTIVEPGWLRTDFFSRSYVLTDTQIEDYQPLISSQRQRVRDMQNMKVKAPGDPKKAALAIIQAVNSNNPPQRLVLGADAVNIMDAALQFIKAELDAWREVSVNIAFEEVAVGKN</sequence>
<dbReference type="NCBIfam" id="NF006114">
    <property type="entry name" value="PRK08263.1"/>
    <property type="match status" value="1"/>
</dbReference>
<protein>
    <submittedName>
        <fullName evidence="5">Short-chain dehydrogenase</fullName>
    </submittedName>
</protein>
<dbReference type="EMBL" id="ANNX02000047">
    <property type="protein sequence ID" value="KYC36581.1"/>
    <property type="molecule type" value="Genomic_DNA"/>
</dbReference>
<dbReference type="CDD" id="cd05374">
    <property type="entry name" value="17beta-HSD-like_SDR_c"/>
    <property type="match status" value="1"/>
</dbReference>
<evidence type="ECO:0000256" key="3">
    <source>
        <dbReference type="RuleBase" id="RU000363"/>
    </source>
</evidence>
<name>A0A139WVX1_9CYAN</name>
<dbReference type="STRING" id="128403.WA1_43630"/>
<feature type="domain" description="Ketoreductase" evidence="4">
    <location>
        <begin position="10"/>
        <end position="190"/>
    </location>
</feature>
<gene>
    <name evidence="5" type="ORF">WA1_43630</name>
</gene>
<accession>A0A139WVX1</accession>
<keyword evidence="6" id="KW-1185">Reference proteome</keyword>
<comment type="similarity">
    <text evidence="1 3">Belongs to the short-chain dehydrogenases/reductases (SDR) family.</text>
</comment>
<evidence type="ECO:0000313" key="5">
    <source>
        <dbReference type="EMBL" id="KYC36581.1"/>
    </source>
</evidence>
<dbReference type="InterPro" id="IPR036291">
    <property type="entry name" value="NAD(P)-bd_dom_sf"/>
</dbReference>
<dbReference type="PRINTS" id="PR00080">
    <property type="entry name" value="SDRFAMILY"/>
</dbReference>
<dbReference type="AlphaFoldDB" id="A0A139WVX1"/>
<dbReference type="SMART" id="SM00822">
    <property type="entry name" value="PKS_KR"/>
    <property type="match status" value="1"/>
</dbReference>
<dbReference type="RefSeq" id="WP_017744600.1">
    <property type="nucleotide sequence ID" value="NZ_KQ976354.1"/>
</dbReference>
<evidence type="ECO:0000256" key="2">
    <source>
        <dbReference type="ARBA" id="ARBA00023002"/>
    </source>
</evidence>
<dbReference type="SUPFAM" id="SSF51735">
    <property type="entry name" value="NAD(P)-binding Rossmann-fold domains"/>
    <property type="match status" value="1"/>
</dbReference>
<dbReference type="Proteomes" id="UP000076925">
    <property type="component" value="Unassembled WGS sequence"/>
</dbReference>
<organism evidence="5 6">
    <name type="scientific">Scytonema hofmannii PCC 7110</name>
    <dbReference type="NCBI Taxonomy" id="128403"/>
    <lineage>
        <taxon>Bacteria</taxon>
        <taxon>Bacillati</taxon>
        <taxon>Cyanobacteriota</taxon>
        <taxon>Cyanophyceae</taxon>
        <taxon>Nostocales</taxon>
        <taxon>Scytonemataceae</taxon>
        <taxon>Scytonema</taxon>
    </lineage>
</organism>
<comment type="caution">
    <text evidence="5">The sequence shown here is derived from an EMBL/GenBank/DDBJ whole genome shotgun (WGS) entry which is preliminary data.</text>
</comment>
<dbReference type="NCBIfam" id="NF004824">
    <property type="entry name" value="PRK06180.1"/>
    <property type="match status" value="1"/>
</dbReference>
<keyword evidence="2" id="KW-0560">Oxidoreductase</keyword>
<dbReference type="PROSITE" id="PS00061">
    <property type="entry name" value="ADH_SHORT"/>
    <property type="match status" value="1"/>
</dbReference>
<evidence type="ECO:0000256" key="1">
    <source>
        <dbReference type="ARBA" id="ARBA00006484"/>
    </source>
</evidence>
<evidence type="ECO:0000259" key="4">
    <source>
        <dbReference type="SMART" id="SM00822"/>
    </source>
</evidence>
<evidence type="ECO:0000313" key="6">
    <source>
        <dbReference type="Proteomes" id="UP000076925"/>
    </source>
</evidence>
<dbReference type="InterPro" id="IPR002347">
    <property type="entry name" value="SDR_fam"/>
</dbReference>
<dbReference type="PRINTS" id="PR00081">
    <property type="entry name" value="GDHRDH"/>
</dbReference>
<reference evidence="5 6" key="1">
    <citation type="journal article" date="2013" name="Genome Biol. Evol.">
        <title>Genomes of Stigonematalean cyanobacteria (subsection V) and the evolution of oxygenic photosynthesis from prokaryotes to plastids.</title>
        <authorList>
            <person name="Dagan T."/>
            <person name="Roettger M."/>
            <person name="Stucken K."/>
            <person name="Landan G."/>
            <person name="Koch R."/>
            <person name="Major P."/>
            <person name="Gould S.B."/>
            <person name="Goremykin V.V."/>
            <person name="Rippka R."/>
            <person name="Tandeau de Marsac N."/>
            <person name="Gugger M."/>
            <person name="Lockhart P.J."/>
            <person name="Allen J.F."/>
            <person name="Brune I."/>
            <person name="Maus I."/>
            <person name="Puhler A."/>
            <person name="Martin W.F."/>
        </authorList>
    </citation>
    <scope>NUCLEOTIDE SEQUENCE [LARGE SCALE GENOMIC DNA]</scope>
    <source>
        <strain evidence="5 6">PCC 7110</strain>
    </source>
</reference>
<dbReference type="OrthoDB" id="9775296at2"/>
<dbReference type="GO" id="GO:0016491">
    <property type="term" value="F:oxidoreductase activity"/>
    <property type="evidence" value="ECO:0007669"/>
    <property type="project" value="UniProtKB-KW"/>
</dbReference>
<dbReference type="InterPro" id="IPR020904">
    <property type="entry name" value="Sc_DH/Rdtase_CS"/>
</dbReference>
<dbReference type="Pfam" id="PF00106">
    <property type="entry name" value="adh_short"/>
    <property type="match status" value="1"/>
</dbReference>
<dbReference type="PANTHER" id="PTHR43976:SF16">
    <property type="entry name" value="SHORT-CHAIN DEHYDROGENASE_REDUCTASE FAMILY PROTEIN"/>
    <property type="match status" value="1"/>
</dbReference>